<comment type="subcellular location">
    <subcellularLocation>
        <location evidence="1">Cytoplasm</location>
    </subcellularLocation>
</comment>
<evidence type="ECO:0000256" key="15">
    <source>
        <dbReference type="ARBA" id="ARBA00039316"/>
    </source>
</evidence>
<dbReference type="NCBIfam" id="NF001503">
    <property type="entry name" value="PRK00349.1"/>
    <property type="match status" value="1"/>
</dbReference>
<evidence type="ECO:0000256" key="3">
    <source>
        <dbReference type="ARBA" id="ARBA00022723"/>
    </source>
</evidence>
<evidence type="ECO:0000256" key="8">
    <source>
        <dbReference type="ARBA" id="ARBA00022771"/>
    </source>
</evidence>
<keyword evidence="7" id="KW-0228">DNA excision</keyword>
<feature type="region of interest" description="Disordered" evidence="17">
    <location>
        <begin position="603"/>
        <end position="628"/>
    </location>
</feature>
<dbReference type="SUPFAM" id="SSF52540">
    <property type="entry name" value="P-loop containing nucleoside triphosphate hydrolases"/>
    <property type="match status" value="2"/>
</dbReference>
<dbReference type="Gene3D" id="1.10.8.280">
    <property type="entry name" value="ABC transporter ATPase domain-like"/>
    <property type="match status" value="1"/>
</dbReference>
<dbReference type="InterPro" id="IPR017871">
    <property type="entry name" value="ABC_transporter-like_CS"/>
</dbReference>
<protein>
    <recommendedName>
        <fullName evidence="15">UvrABC system protein A</fullName>
    </recommendedName>
    <alternativeName>
        <fullName evidence="16">Excinuclease ABC subunit A</fullName>
    </alternativeName>
</protein>
<sequence length="932" mass="99151">MAEGIVGADRAGEPAPGVIRVRGARVHNLRGVDVDLPRDRLVVLTGVSGSGKSSLAFDTLYAEGQRRYIEGLSAYARQFLEQLEPPDVDLIEGLPPTVAIDQKSGAASPRSTVATVTEIHDYLRLLFARAGVPHCPSCGDPIRSQTAEQMVSSVLGLGEGRRVIVLAPIVRGRKGQHLDAFRAIRRAGLIRARVDGETMELGDEPPSLARTRVHDIEAVVDRLVVREGIRPRLADSVDLALKLGDGTLVLAIQQDDGSWTDRPLSTTLGCPRCGAGVPEIEPRTFSFNSPYGACPSCDGLGAVSAFDPELVAPDRSKSIAEGAVAAWAALPPKSRREVESDDRLIALLARHGISVETPLADWPAKALREFFRGGPTGRGKPPYNGVLVELQAVYEAVPERRREALDAFRSDLPCPSCGGARLRPEARAVTLGGLPIHALTAMTVDRSRAFLEALRFEPPLDRVGPPLVAEVSGRLSFLERVGLGYLTLDRPADSLSGGELQRVRLATQIGSGLVGVAYILDEPTAGLHPRDTERLLASLVDLRDRGNSVIVVEHDEATIRSADWLVDLGPGAGPEGGRVVAEGPPAAAVEPEPGASATLRYLRQGGTGTSGGQAASADPTPGGRLARSPGRIVVKGASEHNLKSIDVEFPVGTLSCVSGVSGSGKSSLVLDVLARAARRALEGSGPRPGAHRAISGLDQIDKQILIDQSPIGRSPRSTPATYTGVFDDIRRVFAATREAKVRGYGPGRFSFNVKGGRCESCEGQGVRKVEMTFLPDLFIPCESCRGLRFDRATLECRYKGTSIGDVLAMRVEEARELFENVPRVARGLEALHEAGLGYVTLGQSSTTLSGGEAQRVKLAAELGRVATGRTLYILDEPTTGLHFADVENLLRLLRRLADLGNTVVVIEHNPEVLRAADWLIDLGPEAGEAGGG</sequence>
<dbReference type="InterPro" id="IPR041102">
    <property type="entry name" value="UvrA_inter"/>
</dbReference>
<dbReference type="PANTHER" id="PTHR43152:SF3">
    <property type="entry name" value="UVRABC SYSTEM PROTEIN A"/>
    <property type="match status" value="1"/>
</dbReference>
<keyword evidence="13" id="KW-0234">DNA repair</keyword>
<evidence type="ECO:0000259" key="18">
    <source>
        <dbReference type="PROSITE" id="PS50893"/>
    </source>
</evidence>
<evidence type="ECO:0000256" key="16">
    <source>
        <dbReference type="ARBA" id="ARBA00042156"/>
    </source>
</evidence>
<reference evidence="19 20" key="2">
    <citation type="submission" date="2019-01" db="EMBL/GenBank/DDBJ databases">
        <title>Tautonia sociabilis, a novel thermotolerant planctomycete of Isosphaeraceae family, isolated from a 4000 m deep subterranean habitat.</title>
        <authorList>
            <person name="Kovaleva O.L."/>
            <person name="Elcheninov A.G."/>
            <person name="Van Heerden E."/>
            <person name="Toshchakov S.V."/>
            <person name="Novikov A."/>
            <person name="Bonch-Osmolovskaya E.A."/>
            <person name="Kublanov I.V."/>
        </authorList>
    </citation>
    <scope>NUCLEOTIDE SEQUENCE [LARGE SCALE GENOMIC DNA]</scope>
    <source>
        <strain evidence="19 20">GM2012</strain>
    </source>
</reference>
<comment type="similarity">
    <text evidence="14">Belongs to the ABC transporter superfamily. UvrA family.</text>
</comment>
<keyword evidence="5" id="KW-0547">Nucleotide-binding</keyword>
<evidence type="ECO:0000256" key="10">
    <source>
        <dbReference type="ARBA" id="ARBA00022840"/>
    </source>
</evidence>
<gene>
    <name evidence="19" type="primary">uvrA</name>
    <name evidence="19" type="ORF">TsocGM_25110</name>
</gene>
<accession>A0A432MD32</accession>
<dbReference type="EMBL" id="RYZH01000094">
    <property type="protein sequence ID" value="RUL81421.1"/>
    <property type="molecule type" value="Genomic_DNA"/>
</dbReference>
<evidence type="ECO:0000256" key="7">
    <source>
        <dbReference type="ARBA" id="ARBA00022769"/>
    </source>
</evidence>
<dbReference type="PROSITE" id="PS00211">
    <property type="entry name" value="ABC_TRANSPORTER_1"/>
    <property type="match status" value="2"/>
</dbReference>
<dbReference type="GO" id="GO:0005737">
    <property type="term" value="C:cytoplasm"/>
    <property type="evidence" value="ECO:0007669"/>
    <property type="project" value="UniProtKB-SubCell"/>
</dbReference>
<evidence type="ECO:0000256" key="13">
    <source>
        <dbReference type="ARBA" id="ARBA00023204"/>
    </source>
</evidence>
<dbReference type="Pfam" id="PF17755">
    <property type="entry name" value="UvrA_DNA-bind"/>
    <property type="match status" value="1"/>
</dbReference>
<dbReference type="PANTHER" id="PTHR43152">
    <property type="entry name" value="UVRABC SYSTEM PROTEIN A"/>
    <property type="match status" value="1"/>
</dbReference>
<dbReference type="InterPro" id="IPR041552">
    <property type="entry name" value="UvrA_DNA-bd"/>
</dbReference>
<dbReference type="GO" id="GO:0004518">
    <property type="term" value="F:nuclease activity"/>
    <property type="evidence" value="ECO:0007669"/>
    <property type="project" value="UniProtKB-KW"/>
</dbReference>
<dbReference type="GO" id="GO:0005524">
    <property type="term" value="F:ATP binding"/>
    <property type="evidence" value="ECO:0007669"/>
    <property type="project" value="UniProtKB-KW"/>
</dbReference>
<dbReference type="RefSeq" id="WP_126728206.1">
    <property type="nucleotide sequence ID" value="NZ_RYZH01000094.1"/>
</dbReference>
<evidence type="ECO:0000256" key="6">
    <source>
        <dbReference type="ARBA" id="ARBA00022763"/>
    </source>
</evidence>
<dbReference type="NCBIfam" id="TIGR00630">
    <property type="entry name" value="uvra"/>
    <property type="match status" value="1"/>
</dbReference>
<comment type="caution">
    <text evidence="19">The sequence shown here is derived from an EMBL/GenBank/DDBJ whole genome shotgun (WGS) entry which is preliminary data.</text>
</comment>
<keyword evidence="4" id="KW-0677">Repeat</keyword>
<dbReference type="Gene3D" id="3.40.50.300">
    <property type="entry name" value="P-loop containing nucleotide triphosphate hydrolases"/>
    <property type="match status" value="3"/>
</dbReference>
<evidence type="ECO:0000313" key="19">
    <source>
        <dbReference type="EMBL" id="RUL81421.1"/>
    </source>
</evidence>
<feature type="domain" description="ABC transporter" evidence="18">
    <location>
        <begin position="335"/>
        <end position="595"/>
    </location>
</feature>
<evidence type="ECO:0000256" key="1">
    <source>
        <dbReference type="ARBA" id="ARBA00004496"/>
    </source>
</evidence>
<evidence type="ECO:0000256" key="5">
    <source>
        <dbReference type="ARBA" id="ARBA00022741"/>
    </source>
</evidence>
<dbReference type="InterPro" id="IPR004602">
    <property type="entry name" value="UvrA"/>
</dbReference>
<dbReference type="GO" id="GO:0006289">
    <property type="term" value="P:nucleotide-excision repair"/>
    <property type="evidence" value="ECO:0007669"/>
    <property type="project" value="InterPro"/>
</dbReference>
<dbReference type="AlphaFoldDB" id="A0A432MD32"/>
<dbReference type="InterPro" id="IPR003439">
    <property type="entry name" value="ABC_transporter-like_ATP-bd"/>
</dbReference>
<evidence type="ECO:0000256" key="2">
    <source>
        <dbReference type="ARBA" id="ARBA00022490"/>
    </source>
</evidence>
<dbReference type="Gene3D" id="3.30.1490.20">
    <property type="entry name" value="ATP-grasp fold, A domain"/>
    <property type="match status" value="1"/>
</dbReference>
<dbReference type="OrthoDB" id="9809851at2"/>
<keyword evidence="11" id="KW-0267">Excision nuclease</keyword>
<dbReference type="Gene3D" id="1.20.1580.10">
    <property type="entry name" value="ABC transporter ATPase like domain"/>
    <property type="match status" value="3"/>
</dbReference>
<keyword evidence="9" id="KW-0862">Zinc</keyword>
<keyword evidence="20" id="KW-1185">Reference proteome</keyword>
<evidence type="ECO:0000256" key="14">
    <source>
        <dbReference type="ARBA" id="ARBA00038000"/>
    </source>
</evidence>
<evidence type="ECO:0000256" key="11">
    <source>
        <dbReference type="ARBA" id="ARBA00022881"/>
    </source>
</evidence>
<name>A0A432MD32_9BACT</name>
<dbReference type="GO" id="GO:0003677">
    <property type="term" value="F:DNA binding"/>
    <property type="evidence" value="ECO:0007669"/>
    <property type="project" value="UniProtKB-KW"/>
</dbReference>
<keyword evidence="6" id="KW-0227">DNA damage</keyword>
<organism evidence="19 20">
    <name type="scientific">Tautonia sociabilis</name>
    <dbReference type="NCBI Taxonomy" id="2080755"/>
    <lineage>
        <taxon>Bacteria</taxon>
        <taxon>Pseudomonadati</taxon>
        <taxon>Planctomycetota</taxon>
        <taxon>Planctomycetia</taxon>
        <taxon>Isosphaerales</taxon>
        <taxon>Isosphaeraceae</taxon>
        <taxon>Tautonia</taxon>
    </lineage>
</organism>
<dbReference type="GO" id="GO:0008270">
    <property type="term" value="F:zinc ion binding"/>
    <property type="evidence" value="ECO:0007669"/>
    <property type="project" value="UniProtKB-KW"/>
</dbReference>
<proteinExistence type="inferred from homology"/>
<keyword evidence="12" id="KW-0238">DNA-binding</keyword>
<evidence type="ECO:0000256" key="4">
    <source>
        <dbReference type="ARBA" id="ARBA00022737"/>
    </source>
</evidence>
<feature type="non-terminal residue" evidence="19">
    <location>
        <position position="932"/>
    </location>
</feature>
<evidence type="ECO:0000256" key="12">
    <source>
        <dbReference type="ARBA" id="ARBA00023125"/>
    </source>
</evidence>
<dbReference type="InterPro" id="IPR013815">
    <property type="entry name" value="ATP_grasp_subdomain_1"/>
</dbReference>
<dbReference type="GO" id="GO:0009380">
    <property type="term" value="C:excinuclease repair complex"/>
    <property type="evidence" value="ECO:0007669"/>
    <property type="project" value="InterPro"/>
</dbReference>
<dbReference type="GO" id="GO:0016887">
    <property type="term" value="F:ATP hydrolysis activity"/>
    <property type="evidence" value="ECO:0007669"/>
    <property type="project" value="InterPro"/>
</dbReference>
<dbReference type="Pfam" id="PF17760">
    <property type="entry name" value="UvrA_inter"/>
    <property type="match status" value="1"/>
</dbReference>
<dbReference type="PROSITE" id="PS50893">
    <property type="entry name" value="ABC_TRANSPORTER_2"/>
    <property type="match status" value="1"/>
</dbReference>
<evidence type="ECO:0000256" key="9">
    <source>
        <dbReference type="ARBA" id="ARBA00022833"/>
    </source>
</evidence>
<evidence type="ECO:0000256" key="17">
    <source>
        <dbReference type="SAM" id="MobiDB-lite"/>
    </source>
</evidence>
<keyword evidence="2" id="KW-0963">Cytoplasm</keyword>
<keyword evidence="8" id="KW-0863">Zinc-finger</keyword>
<evidence type="ECO:0000313" key="20">
    <source>
        <dbReference type="Proteomes" id="UP000280296"/>
    </source>
</evidence>
<dbReference type="InterPro" id="IPR027417">
    <property type="entry name" value="P-loop_NTPase"/>
</dbReference>
<reference evidence="19 20" key="1">
    <citation type="submission" date="2018-12" db="EMBL/GenBank/DDBJ databases">
        <authorList>
            <person name="Toschakov S.V."/>
        </authorList>
    </citation>
    <scope>NUCLEOTIDE SEQUENCE [LARGE SCALE GENOMIC DNA]</scope>
    <source>
        <strain evidence="19 20">GM2012</strain>
    </source>
</reference>
<keyword evidence="3" id="KW-0479">Metal-binding</keyword>
<keyword evidence="10" id="KW-0067">ATP-binding</keyword>
<dbReference type="Proteomes" id="UP000280296">
    <property type="component" value="Unassembled WGS sequence"/>
</dbReference>